<protein>
    <recommendedName>
        <fullName evidence="3">Zn(2)-C6 fungal-type domain-containing protein</fullName>
    </recommendedName>
</protein>
<reference evidence="4" key="1">
    <citation type="journal article" date="2020" name="Stud. Mycol.">
        <title>101 Dothideomycetes genomes: a test case for predicting lifestyles and emergence of pathogens.</title>
        <authorList>
            <person name="Haridas S."/>
            <person name="Albert R."/>
            <person name="Binder M."/>
            <person name="Bloem J."/>
            <person name="Labutti K."/>
            <person name="Salamov A."/>
            <person name="Andreopoulos B."/>
            <person name="Baker S."/>
            <person name="Barry K."/>
            <person name="Bills G."/>
            <person name="Bluhm B."/>
            <person name="Cannon C."/>
            <person name="Castanera R."/>
            <person name="Culley D."/>
            <person name="Daum C."/>
            <person name="Ezra D."/>
            <person name="Gonzalez J."/>
            <person name="Henrissat B."/>
            <person name="Kuo A."/>
            <person name="Liang C."/>
            <person name="Lipzen A."/>
            <person name="Lutzoni F."/>
            <person name="Magnuson J."/>
            <person name="Mondo S."/>
            <person name="Nolan M."/>
            <person name="Ohm R."/>
            <person name="Pangilinan J."/>
            <person name="Park H.-J."/>
            <person name="Ramirez L."/>
            <person name="Alfaro M."/>
            <person name="Sun H."/>
            <person name="Tritt A."/>
            <person name="Yoshinaga Y."/>
            <person name="Zwiers L.-H."/>
            <person name="Turgeon B."/>
            <person name="Goodwin S."/>
            <person name="Spatafora J."/>
            <person name="Crous P."/>
            <person name="Grigoriev I."/>
        </authorList>
    </citation>
    <scope>NUCLEOTIDE SEQUENCE</scope>
    <source>
        <strain evidence="4">Tuck. ex Michener</strain>
    </source>
</reference>
<dbReference type="EMBL" id="ML991821">
    <property type="protein sequence ID" value="KAF2231906.1"/>
    <property type="molecule type" value="Genomic_DNA"/>
</dbReference>
<feature type="domain" description="Zn(2)-C6 fungal-type" evidence="3">
    <location>
        <begin position="8"/>
        <end position="37"/>
    </location>
</feature>
<organism evidence="4 5">
    <name type="scientific">Viridothelium virens</name>
    <name type="common">Speckled blister lichen</name>
    <name type="synonym">Trypethelium virens</name>
    <dbReference type="NCBI Taxonomy" id="1048519"/>
    <lineage>
        <taxon>Eukaryota</taxon>
        <taxon>Fungi</taxon>
        <taxon>Dikarya</taxon>
        <taxon>Ascomycota</taxon>
        <taxon>Pezizomycotina</taxon>
        <taxon>Dothideomycetes</taxon>
        <taxon>Dothideomycetes incertae sedis</taxon>
        <taxon>Trypetheliales</taxon>
        <taxon>Trypetheliaceae</taxon>
        <taxon>Viridothelium</taxon>
    </lineage>
</organism>
<dbReference type="PANTHER" id="PTHR38111:SF2">
    <property type="entry name" value="FINGER DOMAIN PROTEIN, PUTATIVE (AFU_ORTHOLOGUE AFUA_1G01560)-RELATED"/>
    <property type="match status" value="1"/>
</dbReference>
<dbReference type="GO" id="GO:0000981">
    <property type="term" value="F:DNA-binding transcription factor activity, RNA polymerase II-specific"/>
    <property type="evidence" value="ECO:0007669"/>
    <property type="project" value="InterPro"/>
</dbReference>
<dbReference type="Proteomes" id="UP000800092">
    <property type="component" value="Unassembled WGS sequence"/>
</dbReference>
<dbReference type="SUPFAM" id="SSF57701">
    <property type="entry name" value="Zn2/Cys6 DNA-binding domain"/>
    <property type="match status" value="1"/>
</dbReference>
<dbReference type="SMART" id="SM00066">
    <property type="entry name" value="GAL4"/>
    <property type="match status" value="1"/>
</dbReference>
<dbReference type="InterPro" id="IPR001138">
    <property type="entry name" value="Zn2Cys6_DnaBD"/>
</dbReference>
<dbReference type="InterPro" id="IPR053178">
    <property type="entry name" value="Osmoadaptation_assoc"/>
</dbReference>
<proteinExistence type="predicted"/>
<evidence type="ECO:0000313" key="5">
    <source>
        <dbReference type="Proteomes" id="UP000800092"/>
    </source>
</evidence>
<dbReference type="InterPro" id="IPR036864">
    <property type="entry name" value="Zn2-C6_fun-type_DNA-bd_sf"/>
</dbReference>
<feature type="region of interest" description="Disordered" evidence="2">
    <location>
        <begin position="59"/>
        <end position="80"/>
    </location>
</feature>
<evidence type="ECO:0000256" key="2">
    <source>
        <dbReference type="SAM" id="MobiDB-lite"/>
    </source>
</evidence>
<keyword evidence="1" id="KW-0539">Nucleus</keyword>
<dbReference type="OrthoDB" id="5126878at2759"/>
<dbReference type="CDD" id="cd00067">
    <property type="entry name" value="GAL4"/>
    <property type="match status" value="1"/>
</dbReference>
<name>A0A6A6H1F4_VIRVR</name>
<dbReference type="GO" id="GO:0008270">
    <property type="term" value="F:zinc ion binding"/>
    <property type="evidence" value="ECO:0007669"/>
    <property type="project" value="InterPro"/>
</dbReference>
<evidence type="ECO:0000313" key="4">
    <source>
        <dbReference type="EMBL" id="KAF2231906.1"/>
    </source>
</evidence>
<accession>A0A6A6H1F4</accession>
<sequence>MAGKLSTGCRTCVKRRVKCDETRPACLRCAKGKRTCSGYPAQSIFRHIVFVGSPSEGYPAQTESTLQEKGHPLPTSTSLQLRKKPPNGVSEFNYQASVPRNLSLAGFANDLYCSFLINSYWASSASDDYAATNRTWFIACLTKGRAHPTSYLALQALAMAYFGRKHHQHQIVFNSSALYGRALRALSGDIQNPDKVRSFDTLAAVTSLSLFEYCASTTPTAHIRHTSALSHIVELRGPASFTKYPEKAILQTQRILILIQALALRKRSFLGNPEWLALHDEDPPDVLPLDPLDAPLTSLVAIFAILPGVVEDIETIHQQRISASIGCGTVDKSLFSTTAESMTSVLSSLHDWRQTNSSVFSIHCWETPSPGLSCDSNGSIFPTVFWYTSLEAANLVMLYTALRLIATEQSHILHNPSYSTSIPAYLSAHYCKTQAFEDHLPTVVPLAQTIMRSVEYHLQPAHTNSGAFYIMFPARLAYMALRRERRECVWLRRVIEQVADQGGLEIAREILGDDLLEAARREGGSRMLELA</sequence>
<dbReference type="PROSITE" id="PS50048">
    <property type="entry name" value="ZN2_CY6_FUNGAL_2"/>
    <property type="match status" value="1"/>
</dbReference>
<evidence type="ECO:0000259" key="3">
    <source>
        <dbReference type="PROSITE" id="PS50048"/>
    </source>
</evidence>
<gene>
    <name evidence="4" type="ORF">EV356DRAFT_276336</name>
</gene>
<evidence type="ECO:0000256" key="1">
    <source>
        <dbReference type="ARBA" id="ARBA00023242"/>
    </source>
</evidence>
<keyword evidence="5" id="KW-1185">Reference proteome</keyword>
<dbReference type="Gene3D" id="4.10.240.10">
    <property type="entry name" value="Zn(2)-C6 fungal-type DNA-binding domain"/>
    <property type="match status" value="1"/>
</dbReference>
<dbReference type="AlphaFoldDB" id="A0A6A6H1F4"/>
<dbReference type="PANTHER" id="PTHR38111">
    <property type="entry name" value="ZN(2)-C6 FUNGAL-TYPE DOMAIN-CONTAINING PROTEIN-RELATED"/>
    <property type="match status" value="1"/>
</dbReference>
<dbReference type="Pfam" id="PF00172">
    <property type="entry name" value="Zn_clus"/>
    <property type="match status" value="1"/>
</dbReference>